<accession>A0ABP9RF46</accession>
<name>A0ABP9RF46_9PSEU</name>
<dbReference type="PROSITE" id="PS00086">
    <property type="entry name" value="CYTOCHROME_P450"/>
    <property type="match status" value="1"/>
</dbReference>
<dbReference type="PANTHER" id="PTHR46696:SF6">
    <property type="entry name" value="P450, PUTATIVE (EUROFUNG)-RELATED"/>
    <property type="match status" value="1"/>
</dbReference>
<keyword evidence="2" id="KW-0503">Monooxygenase</keyword>
<keyword evidence="2" id="KW-0349">Heme</keyword>
<gene>
    <name evidence="4" type="ORF">GCM10023321_84300</name>
</gene>
<keyword evidence="5" id="KW-1185">Reference proteome</keyword>
<comment type="similarity">
    <text evidence="1 2">Belongs to the cytochrome P450 family.</text>
</comment>
<comment type="caution">
    <text evidence="4">The sequence shown here is derived from an EMBL/GenBank/DDBJ whole genome shotgun (WGS) entry which is preliminary data.</text>
</comment>
<evidence type="ECO:0000256" key="2">
    <source>
        <dbReference type="RuleBase" id="RU000461"/>
    </source>
</evidence>
<feature type="compositionally biased region" description="Basic and acidic residues" evidence="3">
    <location>
        <begin position="9"/>
        <end position="26"/>
    </location>
</feature>
<keyword evidence="2" id="KW-0560">Oxidoreductase</keyword>
<sequence>MSGQPSYDPYDRAGREDPYPGYSELRDRCPVHHLDVPGVEVDRINANPIVARPTTDFYSVARYADVTALLQDNRTFASGQGPGPERLVAPDGVGMLIYADEPHHTRQRRIVVAAFQPKVINPMRPDIERICERRLDAFEASGAPADLIAGYAEPVPIETIALVLGVPAEDRDRFKRWSDDTLLALGGDAEAYERSYRSLVELQEYFSQAVAVRRKDLAAGTEPPNDVLTHLIHAEYEDRQFTDEELLMALQILLVAAVDTTNHAIGNGVHLLLTHPETRELLAREPDRWGLAVEEILRYEAPAQALFRTTTTADTVVAGIPIPADAKVRVLFAAANRDPAAFRDPDEFRIDRDPSEVRRHLSFGRGAHACLGAALGRTMLEIALRTLLRRLPGLRLDPENPARRDLDRFHTRTWATLPVRW</sequence>
<dbReference type="RefSeq" id="WP_185065739.1">
    <property type="nucleotide sequence ID" value="NZ_BAABJP010000068.1"/>
</dbReference>
<keyword evidence="2" id="KW-0408">Iron</keyword>
<dbReference type="Proteomes" id="UP001428817">
    <property type="component" value="Unassembled WGS sequence"/>
</dbReference>
<feature type="region of interest" description="Disordered" evidence="3">
    <location>
        <begin position="1"/>
        <end position="26"/>
    </location>
</feature>
<dbReference type="InterPro" id="IPR001128">
    <property type="entry name" value="Cyt_P450"/>
</dbReference>
<dbReference type="InterPro" id="IPR002397">
    <property type="entry name" value="Cyt_P450_B"/>
</dbReference>
<dbReference type="Pfam" id="PF00067">
    <property type="entry name" value="p450"/>
    <property type="match status" value="2"/>
</dbReference>
<dbReference type="EMBL" id="BAABJP010000068">
    <property type="protein sequence ID" value="GAA5176286.1"/>
    <property type="molecule type" value="Genomic_DNA"/>
</dbReference>
<proteinExistence type="inferred from homology"/>
<dbReference type="InterPro" id="IPR017972">
    <property type="entry name" value="Cyt_P450_CS"/>
</dbReference>
<evidence type="ECO:0000313" key="5">
    <source>
        <dbReference type="Proteomes" id="UP001428817"/>
    </source>
</evidence>
<organism evidence="4 5">
    <name type="scientific">Pseudonocardia eucalypti</name>
    <dbReference type="NCBI Taxonomy" id="648755"/>
    <lineage>
        <taxon>Bacteria</taxon>
        <taxon>Bacillati</taxon>
        <taxon>Actinomycetota</taxon>
        <taxon>Actinomycetes</taxon>
        <taxon>Pseudonocardiales</taxon>
        <taxon>Pseudonocardiaceae</taxon>
        <taxon>Pseudonocardia</taxon>
    </lineage>
</organism>
<dbReference type="InterPro" id="IPR036396">
    <property type="entry name" value="Cyt_P450_sf"/>
</dbReference>
<evidence type="ECO:0000313" key="4">
    <source>
        <dbReference type="EMBL" id="GAA5176286.1"/>
    </source>
</evidence>
<dbReference type="PANTHER" id="PTHR46696">
    <property type="entry name" value="P450, PUTATIVE (EUROFUNG)-RELATED"/>
    <property type="match status" value="1"/>
</dbReference>
<dbReference type="SUPFAM" id="SSF48264">
    <property type="entry name" value="Cytochrome P450"/>
    <property type="match status" value="1"/>
</dbReference>
<protein>
    <submittedName>
        <fullName evidence="4">Cytochrome P450</fullName>
    </submittedName>
</protein>
<reference evidence="5" key="1">
    <citation type="journal article" date="2019" name="Int. J. Syst. Evol. Microbiol.">
        <title>The Global Catalogue of Microorganisms (GCM) 10K type strain sequencing project: providing services to taxonomists for standard genome sequencing and annotation.</title>
        <authorList>
            <consortium name="The Broad Institute Genomics Platform"/>
            <consortium name="The Broad Institute Genome Sequencing Center for Infectious Disease"/>
            <person name="Wu L."/>
            <person name="Ma J."/>
        </authorList>
    </citation>
    <scope>NUCLEOTIDE SEQUENCE [LARGE SCALE GENOMIC DNA]</scope>
    <source>
        <strain evidence="5">JCM 18303</strain>
    </source>
</reference>
<dbReference type="PRINTS" id="PR00359">
    <property type="entry name" value="BP450"/>
</dbReference>
<dbReference type="Gene3D" id="1.10.630.10">
    <property type="entry name" value="Cytochrome P450"/>
    <property type="match status" value="1"/>
</dbReference>
<evidence type="ECO:0000256" key="1">
    <source>
        <dbReference type="ARBA" id="ARBA00010617"/>
    </source>
</evidence>
<keyword evidence="2" id="KW-0479">Metal-binding</keyword>
<evidence type="ECO:0000256" key="3">
    <source>
        <dbReference type="SAM" id="MobiDB-lite"/>
    </source>
</evidence>